<dbReference type="Proteomes" id="UP001148313">
    <property type="component" value="Unassembled WGS sequence"/>
</dbReference>
<dbReference type="InterPro" id="IPR014710">
    <property type="entry name" value="RmlC-like_jellyroll"/>
</dbReference>
<dbReference type="SUPFAM" id="SSF51182">
    <property type="entry name" value="RmlC-like cupins"/>
    <property type="match status" value="1"/>
</dbReference>
<gene>
    <name evidence="2" type="ORF">OOZ53_25940</name>
</gene>
<dbReference type="PANTHER" id="PTHR40112:SF1">
    <property type="entry name" value="H2HPP ISOMERASE"/>
    <property type="match status" value="1"/>
</dbReference>
<comment type="caution">
    <text evidence="2">The sequence shown here is derived from an EMBL/GenBank/DDBJ whole genome shotgun (WGS) entry which is preliminary data.</text>
</comment>
<evidence type="ECO:0000313" key="2">
    <source>
        <dbReference type="EMBL" id="MDA4848819.1"/>
    </source>
</evidence>
<dbReference type="InterPro" id="IPR052535">
    <property type="entry name" value="Bacilysin_H2HPP_isomerase"/>
</dbReference>
<sequence>MKINDYENQPLEEWQPGVTTRMRCSLLTGCRQLCIFDQWCIPGMGAPTHVHAVEKVISVVEGTAEIWVGEETETISAGKSVVVPAGTRHGFTNCGTGTLHLQLALAAPIYEATFENDAELAWRWAPR</sequence>
<feature type="domain" description="Cupin type-2" evidence="1">
    <location>
        <begin position="42"/>
        <end position="101"/>
    </location>
</feature>
<reference evidence="2" key="1">
    <citation type="submission" date="2022-11" db="EMBL/GenBank/DDBJ databases">
        <title>Hoeflea poritis sp. nov., isolated from scleractinian coral Porites lutea.</title>
        <authorList>
            <person name="Zhang G."/>
            <person name="Wei Q."/>
            <person name="Cai L."/>
        </authorList>
    </citation>
    <scope>NUCLEOTIDE SEQUENCE</scope>
    <source>
        <strain evidence="2">E7-10</strain>
    </source>
</reference>
<dbReference type="RefSeq" id="WP_271092698.1">
    <property type="nucleotide sequence ID" value="NZ_JAPJZH010000034.1"/>
</dbReference>
<dbReference type="Gene3D" id="2.60.120.10">
    <property type="entry name" value="Jelly Rolls"/>
    <property type="match status" value="1"/>
</dbReference>
<evidence type="ECO:0000313" key="3">
    <source>
        <dbReference type="Proteomes" id="UP001148313"/>
    </source>
</evidence>
<protein>
    <submittedName>
        <fullName evidence="2">Cupin domain-containing protein</fullName>
    </submittedName>
</protein>
<dbReference type="InterPro" id="IPR011051">
    <property type="entry name" value="RmlC_Cupin_sf"/>
</dbReference>
<evidence type="ECO:0000259" key="1">
    <source>
        <dbReference type="Pfam" id="PF07883"/>
    </source>
</evidence>
<dbReference type="PANTHER" id="PTHR40112">
    <property type="entry name" value="H2HPP ISOMERASE"/>
    <property type="match status" value="1"/>
</dbReference>
<accession>A0ABT4VVT8</accession>
<keyword evidence="3" id="KW-1185">Reference proteome</keyword>
<organism evidence="2 3">
    <name type="scientific">Hoeflea poritis</name>
    <dbReference type="NCBI Taxonomy" id="2993659"/>
    <lineage>
        <taxon>Bacteria</taxon>
        <taxon>Pseudomonadati</taxon>
        <taxon>Pseudomonadota</taxon>
        <taxon>Alphaproteobacteria</taxon>
        <taxon>Hyphomicrobiales</taxon>
        <taxon>Rhizobiaceae</taxon>
        <taxon>Hoeflea</taxon>
    </lineage>
</organism>
<name>A0ABT4VVT8_9HYPH</name>
<dbReference type="InterPro" id="IPR013096">
    <property type="entry name" value="Cupin_2"/>
</dbReference>
<proteinExistence type="predicted"/>
<dbReference type="Pfam" id="PF07883">
    <property type="entry name" value="Cupin_2"/>
    <property type="match status" value="1"/>
</dbReference>
<dbReference type="EMBL" id="JAPJZH010000034">
    <property type="protein sequence ID" value="MDA4848819.1"/>
    <property type="molecule type" value="Genomic_DNA"/>
</dbReference>